<geneLocation type="mitochondrion" evidence="2"/>
<sequence>MKHLIKYIYPNLNQIIKLIKFCPKKIIHYNFNTKTKTINIIVNKWITKLYKKGKYKKLNKIFIRLIILIEMWQKNTPPFLFKKHKALQIILLAILEPKFHKNSFGIQTNFGPHDILFNIKNSWNNIKWFLKLNITVNITSINFIKLFKPLKKIIMDKQFINILIKEYADTISNSVFKVSNLFSILSNTYLLTLDQFLSNINRYNIHSAFKIQFHRYNNELLLGFYGSLNLVKFIYNKIKIFSKNKLPLISIINPICSQANKHYVNFLGVNIHKKKNHINNNPTEYIARLTKYWKWIKNNTEHQNLKKTKKNLKFSLYKSISKNSKNLNFLHTQEYLTALIKTLNLNSLKPIFSKTILNSLIAINKILPKKILATTHILEEQIKTYKSILIKKNWLSKIYENSITKAIQKQQSYLKLYAPIKKIKQNWKNKGILSTNGQPQNCIVISYGPISKIIWWYALQASNLSVYYKYTDNIQEIQKLIDYHLKKSLYCTLAFKCKR</sequence>
<keyword evidence="2" id="KW-0496">Mitochondrion</keyword>
<dbReference type="PANTHER" id="PTHR33642:SF4">
    <property type="entry name" value="COX1_OXI3 INTRON 1 PROTEIN-RELATED"/>
    <property type="match status" value="1"/>
</dbReference>
<proteinExistence type="predicted"/>
<accession>A0A3P3YW92</accession>
<organism evidence="2">
    <name type="scientific">Plasmodiophora brassicae</name>
    <name type="common">Clubroot disease agent</name>
    <dbReference type="NCBI Taxonomy" id="37360"/>
    <lineage>
        <taxon>Eukaryota</taxon>
        <taxon>Sar</taxon>
        <taxon>Rhizaria</taxon>
        <taxon>Endomyxa</taxon>
        <taxon>Phytomyxea</taxon>
        <taxon>Plasmodiophorida</taxon>
        <taxon>Plasmodiophoridae</taxon>
        <taxon>Plasmodiophora</taxon>
    </lineage>
</organism>
<gene>
    <name evidence="2" type="ORF">PLBR_LOCUS68</name>
</gene>
<dbReference type="InterPro" id="IPR024937">
    <property type="entry name" value="Domain_X"/>
</dbReference>
<dbReference type="GO" id="GO:0005739">
    <property type="term" value="C:mitochondrion"/>
    <property type="evidence" value="ECO:0007669"/>
    <property type="project" value="TreeGrafter"/>
</dbReference>
<dbReference type="GO" id="GO:0090615">
    <property type="term" value="P:mitochondrial mRNA processing"/>
    <property type="evidence" value="ECO:0007669"/>
    <property type="project" value="TreeGrafter"/>
</dbReference>
<dbReference type="EMBL" id="LS992577">
    <property type="protein sequence ID" value="SYZ47128.1"/>
    <property type="molecule type" value="Genomic_DNA"/>
</dbReference>
<dbReference type="GO" id="GO:0006315">
    <property type="term" value="P:homing of group II introns"/>
    <property type="evidence" value="ECO:0007669"/>
    <property type="project" value="TreeGrafter"/>
</dbReference>
<reference evidence="2" key="1">
    <citation type="submission" date="2018-05" db="EMBL/GenBank/DDBJ databases">
        <authorList>
            <person name="Fogelqvist J."/>
        </authorList>
    </citation>
    <scope>NUCLEOTIDE SEQUENCE [LARGE SCALE GENOMIC DNA]</scope>
</reference>
<dbReference type="Pfam" id="PF01348">
    <property type="entry name" value="Intron_maturas2"/>
    <property type="match status" value="1"/>
</dbReference>
<dbReference type="AlphaFoldDB" id="A0A3P3YW92"/>
<protein>
    <submittedName>
        <fullName evidence="2">C5bfedea-ec31-4fae-948c-949552560b9b-CDS</fullName>
    </submittedName>
</protein>
<dbReference type="GO" id="GO:0003964">
    <property type="term" value="F:RNA-directed DNA polymerase activity"/>
    <property type="evidence" value="ECO:0007669"/>
    <property type="project" value="TreeGrafter"/>
</dbReference>
<feature type="domain" description="Domain X" evidence="1">
    <location>
        <begin position="414"/>
        <end position="498"/>
    </location>
</feature>
<name>A0A3P3YW92_PLABS</name>
<evidence type="ECO:0000259" key="1">
    <source>
        <dbReference type="Pfam" id="PF01348"/>
    </source>
</evidence>
<dbReference type="PANTHER" id="PTHR33642">
    <property type="entry name" value="COX1/OXI3 INTRON 1 PROTEIN-RELATED"/>
    <property type="match status" value="1"/>
</dbReference>
<evidence type="ECO:0000313" key="2">
    <source>
        <dbReference type="EMBL" id="SYZ47128.1"/>
    </source>
</evidence>